<evidence type="ECO:0000313" key="1">
    <source>
        <dbReference type="EMBL" id="MED4126880.1"/>
    </source>
</evidence>
<comment type="caution">
    <text evidence="1">The sequence shown here is derived from an EMBL/GenBank/DDBJ whole genome shotgun (WGS) entry which is preliminary data.</text>
</comment>
<protein>
    <submittedName>
        <fullName evidence="1">Uncharacterized protein</fullName>
    </submittedName>
</protein>
<accession>A0ABU6NF97</accession>
<reference evidence="1 2" key="1">
    <citation type="submission" date="2023-03" db="EMBL/GenBank/DDBJ databases">
        <title>Bacillus Genome Sequencing.</title>
        <authorList>
            <person name="Dunlap C."/>
        </authorList>
    </citation>
    <scope>NUCLEOTIDE SEQUENCE [LARGE SCALE GENOMIC DNA]</scope>
    <source>
        <strain evidence="1 2">B-4107</strain>
    </source>
</reference>
<dbReference type="RefSeq" id="WP_328236185.1">
    <property type="nucleotide sequence ID" value="NZ_JAROAS010000003.1"/>
</dbReference>
<proteinExistence type="predicted"/>
<name>A0ABU6NF97_9BACI</name>
<organism evidence="1 2">
    <name type="scientific">Shouchella miscanthi</name>
    <dbReference type="NCBI Taxonomy" id="2598861"/>
    <lineage>
        <taxon>Bacteria</taxon>
        <taxon>Bacillati</taxon>
        <taxon>Bacillota</taxon>
        <taxon>Bacilli</taxon>
        <taxon>Bacillales</taxon>
        <taxon>Bacillaceae</taxon>
        <taxon>Shouchella</taxon>
    </lineage>
</organism>
<keyword evidence="2" id="KW-1185">Reference proteome</keyword>
<dbReference type="Proteomes" id="UP001341820">
    <property type="component" value="Unassembled WGS sequence"/>
</dbReference>
<dbReference type="EMBL" id="JAROAS010000003">
    <property type="protein sequence ID" value="MED4126880.1"/>
    <property type="molecule type" value="Genomic_DNA"/>
</dbReference>
<sequence>MSQIEALPFAHGIQSLLIKNEESTINSKPFHSNDILLILQDEQLDWGAIEETARRSPFLHGTTENLGLIGLDRALCTLYMVGMLKQTPSHYVNHCYVHHKGLVCSGEISKKLATVMLDVEQILSCKEFGAIDAVVSEAINCDWAESGEESDTYSRLSDWEILCISRSEHNP</sequence>
<gene>
    <name evidence="1" type="ORF">P5F74_01910</name>
</gene>
<evidence type="ECO:0000313" key="2">
    <source>
        <dbReference type="Proteomes" id="UP001341820"/>
    </source>
</evidence>